<keyword evidence="2" id="KW-0812">Transmembrane</keyword>
<dbReference type="InterPro" id="IPR036869">
    <property type="entry name" value="J_dom_sf"/>
</dbReference>
<evidence type="ECO:0000313" key="5">
    <source>
        <dbReference type="Proteomes" id="UP000286268"/>
    </source>
</evidence>
<dbReference type="RefSeq" id="WP_128214143.1">
    <property type="nucleotide sequence ID" value="NZ_CP025746.1"/>
</dbReference>
<dbReference type="OrthoDB" id="9816462at2"/>
<dbReference type="AlphaFoldDB" id="A0A410DWJ9"/>
<feature type="transmembrane region" description="Helical" evidence="2">
    <location>
        <begin position="428"/>
        <end position="444"/>
    </location>
</feature>
<dbReference type="EMBL" id="CP025746">
    <property type="protein sequence ID" value="QAA33420.1"/>
    <property type="molecule type" value="Genomic_DNA"/>
</dbReference>
<dbReference type="Proteomes" id="UP000286268">
    <property type="component" value="Chromosome"/>
</dbReference>
<dbReference type="PROSITE" id="PS50076">
    <property type="entry name" value="DNAJ_2"/>
    <property type="match status" value="1"/>
</dbReference>
<gene>
    <name evidence="4" type="ORF">C1I91_18200</name>
</gene>
<evidence type="ECO:0000259" key="3">
    <source>
        <dbReference type="PROSITE" id="PS50076"/>
    </source>
</evidence>
<keyword evidence="5" id="KW-1185">Reference proteome</keyword>
<dbReference type="InterPro" id="IPR001623">
    <property type="entry name" value="DnaJ_domain"/>
</dbReference>
<dbReference type="Gene3D" id="1.10.287.110">
    <property type="entry name" value="DnaJ domain"/>
    <property type="match status" value="1"/>
</dbReference>
<dbReference type="SMART" id="SM00271">
    <property type="entry name" value="DnaJ"/>
    <property type="match status" value="1"/>
</dbReference>
<organism evidence="4 5">
    <name type="scientific">Clostridium manihotivorum</name>
    <dbReference type="NCBI Taxonomy" id="2320868"/>
    <lineage>
        <taxon>Bacteria</taxon>
        <taxon>Bacillati</taxon>
        <taxon>Bacillota</taxon>
        <taxon>Clostridia</taxon>
        <taxon>Eubacteriales</taxon>
        <taxon>Clostridiaceae</taxon>
        <taxon>Clostridium</taxon>
    </lineage>
</organism>
<dbReference type="InterPro" id="IPR011990">
    <property type="entry name" value="TPR-like_helical_dom_sf"/>
</dbReference>
<dbReference type="Gene3D" id="1.25.40.10">
    <property type="entry name" value="Tetratricopeptide repeat domain"/>
    <property type="match status" value="1"/>
</dbReference>
<protein>
    <recommendedName>
        <fullName evidence="3">J domain-containing protein</fullName>
    </recommendedName>
</protein>
<sequence length="472" mass="57042">MNSWEILEIEPTEELSVIKKAYAKKLKVYHPEDDPEGFQKLREAYDNALKYAKKSKSSISESTKVLSEESISSQQKVFNQPDIKEADHYKEEVYNYNIPHTRIVDDYVEEQIDYYELIDEFFESAESLYNDFYKRIDTKNWQELLNHDIMWQLNYKEQLSRNMIEFLFNHRYLPRDVWRLLNETFNWSEMEEYLAYYYPKGFINYFYRQLGSERIPGYKYFRKVEKFDFEKYLELRERAFANLLNGALEEAKENIFQAYELYDKDPYLKTLEGEYYIKNKKNLTAKIKFNEAVKLTPKDIEIHYFQAETMFDNKRYKEALKICSYIEDYFKTTIEVKMLIGKCNLYRGKLIKAAQMFRLILEYKPLNTMSRKYLAKTAELMRASIYRKPPSILLRLEIKKIYRLLGEEQKIKDLRFTLMDCFRLIKRLFYLFIFLVIALLVLQALLNGEFGAIGVVIVVRIIYSANKRRRYK</sequence>
<keyword evidence="2" id="KW-1133">Transmembrane helix</keyword>
<dbReference type="KEGG" id="cmah:C1I91_18200"/>
<evidence type="ECO:0000256" key="2">
    <source>
        <dbReference type="SAM" id="Phobius"/>
    </source>
</evidence>
<proteinExistence type="predicted"/>
<dbReference type="CDD" id="cd06257">
    <property type="entry name" value="DnaJ"/>
    <property type="match status" value="1"/>
</dbReference>
<feature type="domain" description="J" evidence="3">
    <location>
        <begin position="2"/>
        <end position="63"/>
    </location>
</feature>
<reference evidence="4 5" key="1">
    <citation type="submission" date="2018-01" db="EMBL/GenBank/DDBJ databases">
        <title>Genome Sequencing and Assembly of Anaerobacter polyendosporus strain CT4.</title>
        <authorList>
            <person name="Tachaapaikoon C."/>
            <person name="Sutheeworapong S."/>
            <person name="Jenjaroenpun P."/>
            <person name="Wongsurawat T."/>
            <person name="Nookeaw I."/>
            <person name="Cheawchanlertfa P."/>
            <person name="Kosugi A."/>
            <person name="Cheevadhanarak S."/>
            <person name="Ratanakhanokchai K."/>
        </authorList>
    </citation>
    <scope>NUCLEOTIDE SEQUENCE [LARGE SCALE GENOMIC DNA]</scope>
    <source>
        <strain evidence="4 5">CT4</strain>
    </source>
</reference>
<keyword evidence="1" id="KW-0235">DNA replication</keyword>
<evidence type="ECO:0000256" key="1">
    <source>
        <dbReference type="ARBA" id="ARBA00022705"/>
    </source>
</evidence>
<dbReference type="SUPFAM" id="SSF46565">
    <property type="entry name" value="Chaperone J-domain"/>
    <property type="match status" value="1"/>
</dbReference>
<evidence type="ECO:0000313" key="4">
    <source>
        <dbReference type="EMBL" id="QAA33420.1"/>
    </source>
</evidence>
<accession>A0A410DWJ9</accession>
<keyword evidence="2" id="KW-0472">Membrane</keyword>
<dbReference type="SUPFAM" id="SSF48452">
    <property type="entry name" value="TPR-like"/>
    <property type="match status" value="1"/>
</dbReference>
<dbReference type="GO" id="GO:0006260">
    <property type="term" value="P:DNA replication"/>
    <property type="evidence" value="ECO:0007669"/>
    <property type="project" value="UniProtKB-KW"/>
</dbReference>
<name>A0A410DWJ9_9CLOT</name>